<proteinExistence type="predicted"/>
<accession>A0A165TJ25</accession>
<gene>
    <name evidence="2" type="ORF">DAEQUDRAFT_721569</name>
</gene>
<protein>
    <submittedName>
        <fullName evidence="2">Uncharacterized protein</fullName>
    </submittedName>
</protein>
<evidence type="ECO:0000313" key="3">
    <source>
        <dbReference type="Proteomes" id="UP000076727"/>
    </source>
</evidence>
<organism evidence="2 3">
    <name type="scientific">Daedalea quercina L-15889</name>
    <dbReference type="NCBI Taxonomy" id="1314783"/>
    <lineage>
        <taxon>Eukaryota</taxon>
        <taxon>Fungi</taxon>
        <taxon>Dikarya</taxon>
        <taxon>Basidiomycota</taxon>
        <taxon>Agaricomycotina</taxon>
        <taxon>Agaricomycetes</taxon>
        <taxon>Polyporales</taxon>
        <taxon>Fomitopsis</taxon>
    </lineage>
</organism>
<reference evidence="2 3" key="1">
    <citation type="journal article" date="2016" name="Mol. Biol. Evol.">
        <title>Comparative Genomics of Early-Diverging Mushroom-Forming Fungi Provides Insights into the Origins of Lignocellulose Decay Capabilities.</title>
        <authorList>
            <person name="Nagy L.G."/>
            <person name="Riley R."/>
            <person name="Tritt A."/>
            <person name="Adam C."/>
            <person name="Daum C."/>
            <person name="Floudas D."/>
            <person name="Sun H."/>
            <person name="Yadav J.S."/>
            <person name="Pangilinan J."/>
            <person name="Larsson K.H."/>
            <person name="Matsuura K."/>
            <person name="Barry K."/>
            <person name="Labutti K."/>
            <person name="Kuo R."/>
            <person name="Ohm R.A."/>
            <person name="Bhattacharya S.S."/>
            <person name="Shirouzu T."/>
            <person name="Yoshinaga Y."/>
            <person name="Martin F.M."/>
            <person name="Grigoriev I.V."/>
            <person name="Hibbett D.S."/>
        </authorList>
    </citation>
    <scope>NUCLEOTIDE SEQUENCE [LARGE SCALE GENOMIC DNA]</scope>
    <source>
        <strain evidence="2 3">L-15889</strain>
    </source>
</reference>
<keyword evidence="3" id="KW-1185">Reference proteome</keyword>
<dbReference type="Proteomes" id="UP000076727">
    <property type="component" value="Unassembled WGS sequence"/>
</dbReference>
<dbReference type="EMBL" id="KV429036">
    <property type="protein sequence ID" value="KZT73513.1"/>
    <property type="molecule type" value="Genomic_DNA"/>
</dbReference>
<dbReference type="AlphaFoldDB" id="A0A165TJ25"/>
<evidence type="ECO:0000313" key="2">
    <source>
        <dbReference type="EMBL" id="KZT73513.1"/>
    </source>
</evidence>
<sequence length="110" mass="12307">MKHTQQTLTYHTLITISYHSILHPGIRNLAELVFGQCHLLALTTVWNVRAKIFDAILHAATQHHRQSDDHARTVSTHAGGSMPENGSKQCRAADVRKAHQWHSCAPVTQV</sequence>
<feature type="compositionally biased region" description="Polar residues" evidence="1">
    <location>
        <begin position="73"/>
        <end position="88"/>
    </location>
</feature>
<name>A0A165TJ25_9APHY</name>
<evidence type="ECO:0000256" key="1">
    <source>
        <dbReference type="SAM" id="MobiDB-lite"/>
    </source>
</evidence>
<feature type="region of interest" description="Disordered" evidence="1">
    <location>
        <begin position="64"/>
        <end position="92"/>
    </location>
</feature>